<dbReference type="Proteomes" id="UP000053958">
    <property type="component" value="Unassembled WGS sequence"/>
</dbReference>
<feature type="compositionally biased region" description="Polar residues" evidence="1">
    <location>
        <begin position="40"/>
        <end position="53"/>
    </location>
</feature>
<dbReference type="AlphaFoldDB" id="A0A0F4YUZ4"/>
<gene>
    <name evidence="2" type="ORF">T310_3852</name>
</gene>
<sequence>MSKQGSKLRGASVWMGHVTVPTEYGHEDLTPLQDRRSHPYKQNSTNTTRINSAKQNQLSYTHTSADPIQIIPSHALPRLSTRVNVKNMPSKIPRPQRQLNRSNDPYRTADAVANHMRVYRSPYV</sequence>
<proteinExistence type="predicted"/>
<comment type="caution">
    <text evidence="2">The sequence shown here is derived from an EMBL/GenBank/DDBJ whole genome shotgun (WGS) entry which is preliminary data.</text>
</comment>
<evidence type="ECO:0000313" key="3">
    <source>
        <dbReference type="Proteomes" id="UP000053958"/>
    </source>
</evidence>
<feature type="region of interest" description="Disordered" evidence="1">
    <location>
        <begin position="87"/>
        <end position="106"/>
    </location>
</feature>
<dbReference type="GeneID" id="25316201"/>
<reference evidence="2 3" key="1">
    <citation type="submission" date="2015-04" db="EMBL/GenBank/DDBJ databases">
        <authorList>
            <person name="Heijne W.H."/>
            <person name="Fedorova N.D."/>
            <person name="Nierman W.C."/>
            <person name="Vollebregt A.W."/>
            <person name="Zhao Z."/>
            <person name="Wu L."/>
            <person name="Kumar M."/>
            <person name="Stam H."/>
            <person name="van den Berg M.A."/>
            <person name="Pel H.J."/>
        </authorList>
    </citation>
    <scope>NUCLEOTIDE SEQUENCE [LARGE SCALE GENOMIC DNA]</scope>
    <source>
        <strain evidence="2 3">CBS 393.64</strain>
    </source>
</reference>
<organism evidence="2 3">
    <name type="scientific">Rasamsonia emersonii (strain ATCC 16479 / CBS 393.64 / IMI 116815)</name>
    <dbReference type="NCBI Taxonomy" id="1408163"/>
    <lineage>
        <taxon>Eukaryota</taxon>
        <taxon>Fungi</taxon>
        <taxon>Dikarya</taxon>
        <taxon>Ascomycota</taxon>
        <taxon>Pezizomycotina</taxon>
        <taxon>Eurotiomycetes</taxon>
        <taxon>Eurotiomycetidae</taxon>
        <taxon>Eurotiales</taxon>
        <taxon>Trichocomaceae</taxon>
        <taxon>Rasamsonia</taxon>
    </lineage>
</organism>
<evidence type="ECO:0000256" key="1">
    <source>
        <dbReference type="SAM" id="MobiDB-lite"/>
    </source>
</evidence>
<protein>
    <submittedName>
        <fullName evidence="2">Uncharacterized protein</fullName>
    </submittedName>
</protein>
<accession>A0A0F4YUZ4</accession>
<name>A0A0F4YUZ4_RASE3</name>
<dbReference type="RefSeq" id="XP_013328724.1">
    <property type="nucleotide sequence ID" value="XM_013473270.1"/>
</dbReference>
<feature type="region of interest" description="Disordered" evidence="1">
    <location>
        <begin position="23"/>
        <end position="53"/>
    </location>
</feature>
<feature type="compositionally biased region" description="Basic and acidic residues" evidence="1">
    <location>
        <begin position="24"/>
        <end position="37"/>
    </location>
</feature>
<keyword evidence="3" id="KW-1185">Reference proteome</keyword>
<evidence type="ECO:0000313" key="2">
    <source>
        <dbReference type="EMBL" id="KKA22112.1"/>
    </source>
</evidence>
<dbReference type="EMBL" id="LASV01000157">
    <property type="protein sequence ID" value="KKA22112.1"/>
    <property type="molecule type" value="Genomic_DNA"/>
</dbReference>